<evidence type="ECO:0000313" key="2">
    <source>
        <dbReference type="Proteomes" id="UP000092460"/>
    </source>
</evidence>
<dbReference type="Proteomes" id="UP000092460">
    <property type="component" value="Unassembled WGS sequence"/>
</dbReference>
<protein>
    <submittedName>
        <fullName evidence="1">Uncharacterized protein</fullName>
    </submittedName>
</protein>
<dbReference type="EnsemblMetazoa" id="GPPI024289-RA">
    <property type="protein sequence ID" value="GPPI024289-PA"/>
    <property type="gene ID" value="GPPI024289"/>
</dbReference>
<proteinExistence type="predicted"/>
<dbReference type="AlphaFoldDB" id="A0A1B0BAW9"/>
<organism evidence="1 2">
    <name type="scientific">Glossina palpalis gambiensis</name>
    <dbReference type="NCBI Taxonomy" id="67801"/>
    <lineage>
        <taxon>Eukaryota</taxon>
        <taxon>Metazoa</taxon>
        <taxon>Ecdysozoa</taxon>
        <taxon>Arthropoda</taxon>
        <taxon>Hexapoda</taxon>
        <taxon>Insecta</taxon>
        <taxon>Pterygota</taxon>
        <taxon>Neoptera</taxon>
        <taxon>Endopterygota</taxon>
        <taxon>Diptera</taxon>
        <taxon>Brachycera</taxon>
        <taxon>Muscomorpha</taxon>
        <taxon>Hippoboscoidea</taxon>
        <taxon>Glossinidae</taxon>
        <taxon>Glossina</taxon>
    </lineage>
</organism>
<dbReference type="VEuPathDB" id="VectorBase:GPPI024289"/>
<sequence length="97" mass="11372">MKDGFYIDVFFTMKLEFQVEQTLRQSKDISNKNQQEDGMNKNVGISIAKEMNFALCPDDIVQADFLMDDVFIKFKTESIKNNFKRVFSPYQRVINGE</sequence>
<keyword evidence="2" id="KW-1185">Reference proteome</keyword>
<reference evidence="1" key="2">
    <citation type="submission" date="2020-05" db="UniProtKB">
        <authorList>
            <consortium name="EnsemblMetazoa"/>
        </authorList>
    </citation>
    <scope>IDENTIFICATION</scope>
    <source>
        <strain evidence="1">IAEA</strain>
    </source>
</reference>
<evidence type="ECO:0000313" key="1">
    <source>
        <dbReference type="EnsemblMetazoa" id="GPPI024289-PA"/>
    </source>
</evidence>
<reference evidence="2" key="1">
    <citation type="submission" date="2015-01" db="EMBL/GenBank/DDBJ databases">
        <authorList>
            <person name="Aksoy S."/>
            <person name="Warren W."/>
            <person name="Wilson R.K."/>
        </authorList>
    </citation>
    <scope>NUCLEOTIDE SEQUENCE [LARGE SCALE GENOMIC DNA]</scope>
    <source>
        <strain evidence="2">IAEA</strain>
    </source>
</reference>
<name>A0A1B0BAW9_9MUSC</name>
<dbReference type="STRING" id="67801.A0A1B0BAW9"/>
<dbReference type="EMBL" id="JXJN01011203">
    <property type="status" value="NOT_ANNOTATED_CDS"/>
    <property type="molecule type" value="Genomic_DNA"/>
</dbReference>
<accession>A0A1B0BAW9</accession>